<dbReference type="SUPFAM" id="SSF48452">
    <property type="entry name" value="TPR-like"/>
    <property type="match status" value="2"/>
</dbReference>
<dbReference type="eggNOG" id="COG2199">
    <property type="taxonomic scope" value="Bacteria"/>
</dbReference>
<dbReference type="RefSeq" id="WP_010889556.1">
    <property type="nucleotide sequence ID" value="NC_001264.1"/>
</dbReference>
<keyword evidence="1" id="KW-0175">Coiled coil</keyword>
<dbReference type="Pfam" id="PF00990">
    <property type="entry name" value="GGDEF"/>
    <property type="match status" value="1"/>
</dbReference>
<dbReference type="Proteomes" id="UP000002524">
    <property type="component" value="Chromosome 2"/>
</dbReference>
<dbReference type="SMART" id="SM00028">
    <property type="entry name" value="TPR"/>
    <property type="match status" value="4"/>
</dbReference>
<dbReference type="KEGG" id="dra:DR_A0297"/>
<sequence length="533" mass="59312">MNERPATIEELICAAEARLRADPTQVKTVIEDLAHLEAQGYPAGPATVLIFDGNARVMSGDFAGARPVLEKGLALSTELEEPTLQVRALTGLAVLHVGTGAYGQALEYHMQSMQLARTLENGGLLSRSLIYVGSLYAALRNFEQAQAYHREAVEHAASAGRSTFMARLALATDEAQLGHLEEALQQRRELLVEARQTASRAEEAFVLADLAANLLQLDQRAEARQLASEALKRAEALGLQLEKGQALIILASLDIREGQFESAHQALHEVLEIGQRLASIQLLIPVHEELSRLFEQQGDFAGALRHTRVHYELKSSELTRLAERRSQVLEAELKVELLRQQAEEKERQNLALVAINEHLRETQKRLQYAATHDALTGLLVRTALEETVEDDLLLSPERRRALFMIDVDHFKQINDALGHHVGDRFLQELARRLRGALRPTDIVARQGGDEFTIYLRELDSPEEAVALGQQLLRDIAAPVQVEGHLLNVTVSIGIAVYPDDGRDVMTLEKHADLALYRAKEQRHQVCRFQKPAD</sequence>
<dbReference type="InterPro" id="IPR019734">
    <property type="entry name" value="TPR_rpt"/>
</dbReference>
<accession>Q9RYL5</accession>
<dbReference type="PIR" id="F75583">
    <property type="entry name" value="F75583"/>
</dbReference>
<dbReference type="EMBL" id="AE001825">
    <property type="protein sequence ID" value="AAF12474.1"/>
    <property type="molecule type" value="Genomic_DNA"/>
</dbReference>
<organism evidence="3 4">
    <name type="scientific">Deinococcus radiodurans (strain ATCC 13939 / DSM 20539 / JCM 16871 / CCUG 27074 / LMG 4051 / NBRC 15346 / NCIMB 9279 / VKM B-1422 / R1)</name>
    <dbReference type="NCBI Taxonomy" id="243230"/>
    <lineage>
        <taxon>Bacteria</taxon>
        <taxon>Thermotogati</taxon>
        <taxon>Deinococcota</taxon>
        <taxon>Deinococci</taxon>
        <taxon>Deinococcales</taxon>
        <taxon>Deinococcaceae</taxon>
        <taxon>Deinococcus</taxon>
    </lineage>
</organism>
<evidence type="ECO:0000313" key="4">
    <source>
        <dbReference type="Proteomes" id="UP000002524"/>
    </source>
</evidence>
<dbReference type="CDD" id="cd01949">
    <property type="entry name" value="GGDEF"/>
    <property type="match status" value="1"/>
</dbReference>
<dbReference type="Gene3D" id="1.25.40.10">
    <property type="entry name" value="Tetratricopeptide repeat domain"/>
    <property type="match status" value="2"/>
</dbReference>
<dbReference type="STRING" id="243230.DR_A0297"/>
<proteinExistence type="predicted"/>
<dbReference type="InterPro" id="IPR029787">
    <property type="entry name" value="Nucleotide_cyclase"/>
</dbReference>
<dbReference type="PANTHER" id="PTHR46663">
    <property type="entry name" value="DIGUANYLATE CYCLASE DGCT-RELATED"/>
    <property type="match status" value="1"/>
</dbReference>
<dbReference type="InterPro" id="IPR000160">
    <property type="entry name" value="GGDEF_dom"/>
</dbReference>
<gene>
    <name evidence="3" type="ordered locus">DR_A0297</name>
</gene>
<evidence type="ECO:0000256" key="1">
    <source>
        <dbReference type="SAM" id="Coils"/>
    </source>
</evidence>
<name>Q9RYL5_DEIRA</name>
<dbReference type="GO" id="GO:0052621">
    <property type="term" value="F:diguanylate cyclase activity"/>
    <property type="evidence" value="ECO:0000318"/>
    <property type="project" value="GO_Central"/>
</dbReference>
<dbReference type="AlphaFoldDB" id="Q9RYL5"/>
<dbReference type="GO" id="GO:0061939">
    <property type="term" value="P:c-di-GMP signaling"/>
    <property type="evidence" value="ECO:0000318"/>
    <property type="project" value="GO_Central"/>
</dbReference>
<dbReference type="HOGENOM" id="CLU_510678_0_0_0"/>
<evidence type="ECO:0000259" key="2">
    <source>
        <dbReference type="PROSITE" id="PS50887"/>
    </source>
</evidence>
<dbReference type="SUPFAM" id="SSF55073">
    <property type="entry name" value="Nucleotide cyclase"/>
    <property type="match status" value="1"/>
</dbReference>
<dbReference type="GeneID" id="69519182"/>
<dbReference type="InterPro" id="IPR043128">
    <property type="entry name" value="Rev_trsase/Diguanyl_cyclase"/>
</dbReference>
<feature type="domain" description="GGDEF" evidence="2">
    <location>
        <begin position="398"/>
        <end position="530"/>
    </location>
</feature>
<evidence type="ECO:0000313" key="3">
    <source>
        <dbReference type="EMBL" id="AAF12474.1"/>
    </source>
</evidence>
<dbReference type="NCBIfam" id="TIGR00254">
    <property type="entry name" value="GGDEF"/>
    <property type="match status" value="1"/>
</dbReference>
<dbReference type="EnsemblBacteria" id="AAF12474">
    <property type="protein sequence ID" value="AAF12474"/>
    <property type="gene ID" value="DR_A0297"/>
</dbReference>
<reference evidence="3 4" key="1">
    <citation type="journal article" date="1999" name="Science">
        <title>Genome sequence of the radioresistant bacterium Deinococcus radiodurans R1.</title>
        <authorList>
            <person name="White O."/>
            <person name="Eisen J.A."/>
            <person name="Heidelberg J.F."/>
            <person name="Hickey E.K."/>
            <person name="Peterson J.D."/>
            <person name="Dodson R.J."/>
            <person name="Haft D.H."/>
            <person name="Gwinn M.L."/>
            <person name="Nelson W.C."/>
            <person name="Richardson D.L."/>
            <person name="Moffat K.S."/>
            <person name="Qin H."/>
            <person name="Jiang L."/>
            <person name="Pamphile W."/>
            <person name="Crosby M."/>
            <person name="Shen M."/>
            <person name="Vamathevan J.J."/>
            <person name="Lam P."/>
            <person name="McDonald L."/>
            <person name="Utterback T."/>
            <person name="Zalewski C."/>
            <person name="Makarova K.S."/>
            <person name="Aravind L."/>
            <person name="Daly M.J."/>
            <person name="Minton K.W."/>
            <person name="Fleischmann R.D."/>
            <person name="Ketchum K.A."/>
            <person name="Nelson K.E."/>
            <person name="Salzberg S."/>
            <person name="Smith H.O."/>
            <person name="Venter J.C."/>
            <person name="Fraser C.M."/>
        </authorList>
    </citation>
    <scope>NUCLEOTIDE SEQUENCE [LARGE SCALE GENOMIC DNA]</scope>
    <source>
        <strain evidence="4">ATCC 13939 / DSM 20539 / JCM 16871 / LMG 4051 / NBRC 15346 / NCIMB 9279 / R1 / VKM B-1422</strain>
    </source>
</reference>
<keyword evidence="4" id="KW-1185">Reference proteome</keyword>
<dbReference type="InParanoid" id="Q9RYL5"/>
<dbReference type="InterPro" id="IPR011990">
    <property type="entry name" value="TPR-like_helical_dom_sf"/>
</dbReference>
<dbReference type="Gene3D" id="3.30.70.270">
    <property type="match status" value="1"/>
</dbReference>
<dbReference type="SMART" id="SM00267">
    <property type="entry name" value="GGDEF"/>
    <property type="match status" value="1"/>
</dbReference>
<dbReference type="PaxDb" id="243230-DR_A0297"/>
<dbReference type="PATRIC" id="fig|243230.17.peg.3187"/>
<dbReference type="eggNOG" id="COG0457">
    <property type="taxonomic scope" value="Bacteria"/>
</dbReference>
<dbReference type="PANTHER" id="PTHR46663:SF3">
    <property type="entry name" value="SLL0267 PROTEIN"/>
    <property type="match status" value="1"/>
</dbReference>
<dbReference type="OrthoDB" id="73747at2"/>
<dbReference type="PROSITE" id="PS50887">
    <property type="entry name" value="GGDEF"/>
    <property type="match status" value="1"/>
</dbReference>
<protein>
    <submittedName>
        <fullName evidence="3">GGDEF family protein</fullName>
    </submittedName>
</protein>
<feature type="coiled-coil region" evidence="1">
    <location>
        <begin position="321"/>
        <end position="348"/>
    </location>
</feature>
<dbReference type="InterPro" id="IPR052163">
    <property type="entry name" value="DGC-Regulatory_Protein"/>
</dbReference>